<dbReference type="AlphaFoldDB" id="A0A6I4M1R8"/>
<evidence type="ECO:0000313" key="2">
    <source>
        <dbReference type="Proteomes" id="UP000471147"/>
    </source>
</evidence>
<protein>
    <submittedName>
        <fullName evidence="1">Uncharacterized protein</fullName>
    </submittedName>
</protein>
<keyword evidence="2" id="KW-1185">Reference proteome</keyword>
<reference evidence="1 2" key="1">
    <citation type="submission" date="2019-01" db="EMBL/GenBank/DDBJ databases">
        <title>Sphingorhabdus lacus sp.nov., isolated from an oligotrophic freshwater lake.</title>
        <authorList>
            <person name="Park M."/>
        </authorList>
    </citation>
    <scope>NUCLEOTIDE SEQUENCE [LARGE SCALE GENOMIC DNA]</scope>
    <source>
        <strain evidence="1 2">IMCC26285</strain>
    </source>
</reference>
<organism evidence="1 2">
    <name type="scientific">Sphingorhabdus profundilacus</name>
    <dbReference type="NCBI Taxonomy" id="2509718"/>
    <lineage>
        <taxon>Bacteria</taxon>
        <taxon>Pseudomonadati</taxon>
        <taxon>Pseudomonadota</taxon>
        <taxon>Alphaproteobacteria</taxon>
        <taxon>Sphingomonadales</taxon>
        <taxon>Sphingomonadaceae</taxon>
        <taxon>Sphingorhabdus</taxon>
    </lineage>
</organism>
<comment type="caution">
    <text evidence="1">The sequence shown here is derived from an EMBL/GenBank/DDBJ whole genome shotgun (WGS) entry which is preliminary data.</text>
</comment>
<gene>
    <name evidence="1" type="ORF">EUU23_09910</name>
</gene>
<proteinExistence type="predicted"/>
<dbReference type="Proteomes" id="UP000471147">
    <property type="component" value="Unassembled WGS sequence"/>
</dbReference>
<dbReference type="RefSeq" id="WP_160353984.1">
    <property type="nucleotide sequence ID" value="NZ_SDWJ01000002.1"/>
</dbReference>
<accession>A0A6I4M1R8</accession>
<evidence type="ECO:0000313" key="1">
    <source>
        <dbReference type="EMBL" id="MVZ98020.1"/>
    </source>
</evidence>
<sequence>MKTLDFGFIEIILGQKFWFCLNGRVYPFHKRSAGKSAVKLFTAESHRAVRILPENGITF</sequence>
<dbReference type="EMBL" id="SDWJ01000002">
    <property type="protein sequence ID" value="MVZ98020.1"/>
    <property type="molecule type" value="Genomic_DNA"/>
</dbReference>
<name>A0A6I4M1R8_9SPHN</name>